<name>A0ABR2SM96_9ROSI</name>
<sequence length="95" mass="11045">MADFDCREFEDESDSVPETIAEEKDSVQVYPTFKISPGDSEDISLEETMEEGEDDEELHVSERNLSFRLKERHVFPPAQSSLLCFCFWVLLAFQF</sequence>
<proteinExistence type="predicted"/>
<evidence type="ECO:0000313" key="3">
    <source>
        <dbReference type="Proteomes" id="UP001396334"/>
    </source>
</evidence>
<organism evidence="2 3">
    <name type="scientific">Hibiscus sabdariffa</name>
    <name type="common">roselle</name>
    <dbReference type="NCBI Taxonomy" id="183260"/>
    <lineage>
        <taxon>Eukaryota</taxon>
        <taxon>Viridiplantae</taxon>
        <taxon>Streptophyta</taxon>
        <taxon>Embryophyta</taxon>
        <taxon>Tracheophyta</taxon>
        <taxon>Spermatophyta</taxon>
        <taxon>Magnoliopsida</taxon>
        <taxon>eudicotyledons</taxon>
        <taxon>Gunneridae</taxon>
        <taxon>Pentapetalae</taxon>
        <taxon>rosids</taxon>
        <taxon>malvids</taxon>
        <taxon>Malvales</taxon>
        <taxon>Malvaceae</taxon>
        <taxon>Malvoideae</taxon>
        <taxon>Hibiscus</taxon>
    </lineage>
</organism>
<reference evidence="2 3" key="1">
    <citation type="journal article" date="2024" name="G3 (Bethesda)">
        <title>Genome assembly of Hibiscus sabdariffa L. provides insights into metabolisms of medicinal natural products.</title>
        <authorList>
            <person name="Kim T."/>
        </authorList>
    </citation>
    <scope>NUCLEOTIDE SEQUENCE [LARGE SCALE GENOMIC DNA]</scope>
    <source>
        <strain evidence="2">TK-2024</strain>
        <tissue evidence="2">Old leaves</tissue>
    </source>
</reference>
<feature type="region of interest" description="Disordered" evidence="1">
    <location>
        <begin position="1"/>
        <end position="20"/>
    </location>
</feature>
<gene>
    <name evidence="2" type="ORF">V6N11_038925</name>
</gene>
<evidence type="ECO:0000256" key="1">
    <source>
        <dbReference type="SAM" id="MobiDB-lite"/>
    </source>
</evidence>
<dbReference type="EMBL" id="JBBPBN010000013">
    <property type="protein sequence ID" value="KAK9026077.1"/>
    <property type="molecule type" value="Genomic_DNA"/>
</dbReference>
<keyword evidence="3" id="KW-1185">Reference proteome</keyword>
<comment type="caution">
    <text evidence="2">The sequence shown here is derived from an EMBL/GenBank/DDBJ whole genome shotgun (WGS) entry which is preliminary data.</text>
</comment>
<accession>A0ABR2SM96</accession>
<protein>
    <submittedName>
        <fullName evidence="2">Uncharacterized protein</fullName>
    </submittedName>
</protein>
<dbReference type="Proteomes" id="UP001396334">
    <property type="component" value="Unassembled WGS sequence"/>
</dbReference>
<evidence type="ECO:0000313" key="2">
    <source>
        <dbReference type="EMBL" id="KAK9026077.1"/>
    </source>
</evidence>